<sequence length="146" mass="15638" precursor="true">MWTRLFAPLAIAFFAINVPPLFGSEVIPGPIHAEVVRVIDGDTFVAEAHVWPGQKITVSIRIRGVDAPEIRSRCSLEKAAALNARDELEALIGGTVVHIRNISGDKYFGRVLADVATVQGVPVGGSLVKQALARTYDGGQRVSYCG</sequence>
<organism evidence="2">
    <name type="scientific">Chelativorans sp. (strain BNC1)</name>
    <dbReference type="NCBI Taxonomy" id="266779"/>
    <lineage>
        <taxon>Bacteria</taxon>
        <taxon>Pseudomonadati</taxon>
        <taxon>Pseudomonadota</taxon>
        <taxon>Alphaproteobacteria</taxon>
        <taxon>Hyphomicrobiales</taxon>
        <taxon>Phyllobacteriaceae</taxon>
        <taxon>Chelativorans</taxon>
    </lineage>
</organism>
<dbReference type="InterPro" id="IPR035437">
    <property type="entry name" value="SNase_OB-fold_sf"/>
</dbReference>
<dbReference type="KEGG" id="mes:Meso_3415"/>
<dbReference type="AlphaFoldDB" id="Q11CT9"/>
<dbReference type="SUPFAM" id="SSF50199">
    <property type="entry name" value="Staphylococcal nuclease"/>
    <property type="match status" value="1"/>
</dbReference>
<dbReference type="HOGENOM" id="CLU_046484_12_0_5"/>
<dbReference type="STRING" id="266779.Meso_3415"/>
<proteinExistence type="predicted"/>
<evidence type="ECO:0000313" key="2">
    <source>
        <dbReference type="EMBL" id="ABG64786.1"/>
    </source>
</evidence>
<feature type="domain" description="TNase-like" evidence="1">
    <location>
        <begin position="29"/>
        <end position="145"/>
    </location>
</feature>
<gene>
    <name evidence="2" type="ordered locus">Meso_3415</name>
</gene>
<name>Q11CT9_CHESB</name>
<dbReference type="Gene3D" id="2.40.50.90">
    <property type="match status" value="1"/>
</dbReference>
<dbReference type="Pfam" id="PF00565">
    <property type="entry name" value="SNase"/>
    <property type="match status" value="1"/>
</dbReference>
<protein>
    <submittedName>
        <fullName evidence="2">Nuclease (SNase-like)</fullName>
    </submittedName>
</protein>
<evidence type="ECO:0000259" key="1">
    <source>
        <dbReference type="SMART" id="SM00318"/>
    </source>
</evidence>
<reference evidence="2" key="1">
    <citation type="submission" date="2006-06" db="EMBL/GenBank/DDBJ databases">
        <title>Complete sequence of chromosome of Chelativorans sp. BNC1.</title>
        <authorList>
            <consortium name="US DOE Joint Genome Institute"/>
            <person name="Copeland A."/>
            <person name="Lucas S."/>
            <person name="Lapidus A."/>
            <person name="Barry K."/>
            <person name="Detter J.C."/>
            <person name="Glavina del Rio T."/>
            <person name="Hammon N."/>
            <person name="Israni S."/>
            <person name="Dalin E."/>
            <person name="Tice H."/>
            <person name="Pitluck S."/>
            <person name="Chertkov O."/>
            <person name="Brettin T."/>
            <person name="Bruce D."/>
            <person name="Han C."/>
            <person name="Tapia R."/>
            <person name="Gilna P."/>
            <person name="Schmutz J."/>
            <person name="Larimer F."/>
            <person name="Land M."/>
            <person name="Hauser L."/>
            <person name="Kyrpides N."/>
            <person name="Mikhailova N."/>
            <person name="Richardson P."/>
        </authorList>
    </citation>
    <scope>NUCLEOTIDE SEQUENCE</scope>
    <source>
        <strain evidence="2">BNC1</strain>
    </source>
</reference>
<dbReference type="InterPro" id="IPR016071">
    <property type="entry name" value="Staphylococal_nuclease_OB-fold"/>
</dbReference>
<dbReference type="SMART" id="SM00318">
    <property type="entry name" value="SNc"/>
    <property type="match status" value="1"/>
</dbReference>
<accession>Q11CT9</accession>
<dbReference type="EMBL" id="CP000390">
    <property type="protein sequence ID" value="ABG64786.1"/>
    <property type="molecule type" value="Genomic_DNA"/>
</dbReference>
<dbReference type="eggNOG" id="COG1525">
    <property type="taxonomic scope" value="Bacteria"/>
</dbReference>